<sequence length="199" mass="22535">MVLLSVLQTDSHISKLASDIARRLGTPSCLESIQRVPTEDQGVNLFRFQWTEEFQNLGNEFVLAMAQEVSDTIRRDAKLKIERVAPGDYKMEVLFLVQSIYTTQNDELAILIPLSSDMFTEAFQQLKAIEKIRQTSYAIHKGNTLHLKGAGKRSVEVGLQTESTFIIYGDVQFHTIPPTPFFMLSFRTVLVLVESDHVV</sequence>
<protein>
    <submittedName>
        <fullName evidence="1">Uncharacterized protein</fullName>
    </submittedName>
</protein>
<dbReference type="EMBL" id="ML977628">
    <property type="protein sequence ID" value="KAF1996164.1"/>
    <property type="molecule type" value="Genomic_DNA"/>
</dbReference>
<accession>A0A6A5W5F0</accession>
<evidence type="ECO:0000313" key="2">
    <source>
        <dbReference type="Proteomes" id="UP000799779"/>
    </source>
</evidence>
<gene>
    <name evidence="1" type="ORF">P154DRAFT_525744</name>
</gene>
<keyword evidence="2" id="KW-1185">Reference proteome</keyword>
<reference evidence="1" key="1">
    <citation type="journal article" date="2020" name="Stud. Mycol.">
        <title>101 Dothideomycetes genomes: a test case for predicting lifestyles and emergence of pathogens.</title>
        <authorList>
            <person name="Haridas S."/>
            <person name="Albert R."/>
            <person name="Binder M."/>
            <person name="Bloem J."/>
            <person name="Labutti K."/>
            <person name="Salamov A."/>
            <person name="Andreopoulos B."/>
            <person name="Baker S."/>
            <person name="Barry K."/>
            <person name="Bills G."/>
            <person name="Bluhm B."/>
            <person name="Cannon C."/>
            <person name="Castanera R."/>
            <person name="Culley D."/>
            <person name="Daum C."/>
            <person name="Ezra D."/>
            <person name="Gonzalez J."/>
            <person name="Henrissat B."/>
            <person name="Kuo A."/>
            <person name="Liang C."/>
            <person name="Lipzen A."/>
            <person name="Lutzoni F."/>
            <person name="Magnuson J."/>
            <person name="Mondo S."/>
            <person name="Nolan M."/>
            <person name="Ohm R."/>
            <person name="Pangilinan J."/>
            <person name="Park H.-J."/>
            <person name="Ramirez L."/>
            <person name="Alfaro M."/>
            <person name="Sun H."/>
            <person name="Tritt A."/>
            <person name="Yoshinaga Y."/>
            <person name="Zwiers L.-H."/>
            <person name="Turgeon B."/>
            <person name="Goodwin S."/>
            <person name="Spatafora J."/>
            <person name="Crous P."/>
            <person name="Grigoriev I."/>
        </authorList>
    </citation>
    <scope>NUCLEOTIDE SEQUENCE</scope>
    <source>
        <strain evidence="1">CBS 123094</strain>
    </source>
</reference>
<name>A0A6A5W5F0_9PLEO</name>
<dbReference type="OrthoDB" id="3797694at2759"/>
<evidence type="ECO:0000313" key="1">
    <source>
        <dbReference type="EMBL" id="KAF1996164.1"/>
    </source>
</evidence>
<dbReference type="Proteomes" id="UP000799779">
    <property type="component" value="Unassembled WGS sequence"/>
</dbReference>
<proteinExistence type="predicted"/>
<dbReference type="AlphaFoldDB" id="A0A6A5W5F0"/>
<organism evidence="1 2">
    <name type="scientific">Amniculicola lignicola CBS 123094</name>
    <dbReference type="NCBI Taxonomy" id="1392246"/>
    <lineage>
        <taxon>Eukaryota</taxon>
        <taxon>Fungi</taxon>
        <taxon>Dikarya</taxon>
        <taxon>Ascomycota</taxon>
        <taxon>Pezizomycotina</taxon>
        <taxon>Dothideomycetes</taxon>
        <taxon>Pleosporomycetidae</taxon>
        <taxon>Pleosporales</taxon>
        <taxon>Amniculicolaceae</taxon>
        <taxon>Amniculicola</taxon>
    </lineage>
</organism>